<dbReference type="PANTHER" id="PTHR38011">
    <property type="entry name" value="DIHYDROFOLATE REDUCTASE FAMILY PROTEIN (AFU_ORTHOLOGUE AFUA_8G06820)"/>
    <property type="match status" value="1"/>
</dbReference>
<dbReference type="PANTHER" id="PTHR38011:SF11">
    <property type="entry name" value="2,5-DIAMINO-6-RIBOSYLAMINO-4(3H)-PYRIMIDINONE 5'-PHOSPHATE REDUCTASE"/>
    <property type="match status" value="1"/>
</dbReference>
<dbReference type="RefSeq" id="WP_244742252.1">
    <property type="nucleotide sequence ID" value="NZ_CP095071.1"/>
</dbReference>
<proteinExistence type="predicted"/>
<reference evidence="2 3" key="1">
    <citation type="submission" date="2022-04" db="EMBL/GenBank/DDBJ databases">
        <title>Gracilibacillus sp. isolated from saltern.</title>
        <authorList>
            <person name="Won M."/>
            <person name="Lee C.-M."/>
            <person name="Woen H.-Y."/>
            <person name="Kwon S.-W."/>
        </authorList>
    </citation>
    <scope>NUCLEOTIDE SEQUENCE [LARGE SCALE GENOMIC DNA]</scope>
    <source>
        <strain evidence="2 3">SSPM10-3</strain>
    </source>
</reference>
<dbReference type="Proteomes" id="UP000831537">
    <property type="component" value="Chromosome"/>
</dbReference>
<protein>
    <submittedName>
        <fullName evidence="2">Dihydrofolate reductase family protein</fullName>
    </submittedName>
</protein>
<evidence type="ECO:0000259" key="1">
    <source>
        <dbReference type="Pfam" id="PF01872"/>
    </source>
</evidence>
<keyword evidence="3" id="KW-1185">Reference proteome</keyword>
<sequence>MRKVILNLAISLDGRIVDENNKFDWIHGDGDHSNDTDKQFDFSAFLASCDTMILGKTAYDDIPPEAKKEFADKKIFVLTHSTAHPTDENVEFYTGDLAALISFLKEEEGSNIWVFGGATVCNILIKEDVIDEYVIGVIPMIVGKGTRLFADDNPMLSLKMEESTVTEGIAMLVYSRNI</sequence>
<dbReference type="Pfam" id="PF01872">
    <property type="entry name" value="RibD_C"/>
    <property type="match status" value="1"/>
</dbReference>
<accession>A0ABY4GKI3</accession>
<dbReference type="InterPro" id="IPR002734">
    <property type="entry name" value="RibDG_C"/>
</dbReference>
<evidence type="ECO:0000313" key="3">
    <source>
        <dbReference type="Proteomes" id="UP000831537"/>
    </source>
</evidence>
<organism evidence="2 3">
    <name type="scientific">Gracilibacillus salinarum</name>
    <dbReference type="NCBI Taxonomy" id="2932255"/>
    <lineage>
        <taxon>Bacteria</taxon>
        <taxon>Bacillati</taxon>
        <taxon>Bacillota</taxon>
        <taxon>Bacilli</taxon>
        <taxon>Bacillales</taxon>
        <taxon>Bacillaceae</taxon>
        <taxon>Gracilibacillus</taxon>
    </lineage>
</organism>
<evidence type="ECO:0000313" key="2">
    <source>
        <dbReference type="EMBL" id="UOQ84470.1"/>
    </source>
</evidence>
<dbReference type="Gene3D" id="3.40.430.10">
    <property type="entry name" value="Dihydrofolate Reductase, subunit A"/>
    <property type="match status" value="1"/>
</dbReference>
<dbReference type="EMBL" id="CP095071">
    <property type="protein sequence ID" value="UOQ84470.1"/>
    <property type="molecule type" value="Genomic_DNA"/>
</dbReference>
<dbReference type="InterPro" id="IPR050765">
    <property type="entry name" value="Riboflavin_Biosynth_HTPR"/>
</dbReference>
<feature type="domain" description="Bacterial bifunctional deaminase-reductase C-terminal" evidence="1">
    <location>
        <begin position="2"/>
        <end position="164"/>
    </location>
</feature>
<name>A0ABY4GKI3_9BACI</name>
<dbReference type="SUPFAM" id="SSF53597">
    <property type="entry name" value="Dihydrofolate reductase-like"/>
    <property type="match status" value="1"/>
</dbReference>
<dbReference type="InterPro" id="IPR024072">
    <property type="entry name" value="DHFR-like_dom_sf"/>
</dbReference>
<gene>
    <name evidence="2" type="ORF">MUN87_17525</name>
</gene>